<proteinExistence type="predicted"/>
<dbReference type="Proteomes" id="UP000060132">
    <property type="component" value="Chromosome"/>
</dbReference>
<evidence type="ECO:0000313" key="2">
    <source>
        <dbReference type="Proteomes" id="UP000060132"/>
    </source>
</evidence>
<dbReference type="RefSeq" id="WP_010944159.1">
    <property type="nucleotide sequence ID" value="NZ_CP011218.1"/>
</dbReference>
<name>A0AAC8UB20_HAEDC</name>
<reference evidence="1 2" key="1">
    <citation type="journal article" date="2015" name="PLoS Negl. Trop. Dis.">
        <title>Haemophilus ducreyi Cutaneous Ulcer Strains Are Nearly Identical to Class I Genital Ulcer Strains.</title>
        <authorList>
            <person name="Gangaiah D."/>
            <person name="Webb K.M."/>
            <person name="Humphreys T.L."/>
            <person name="Fortney K.R."/>
            <person name="Toh E."/>
            <person name="Tai A."/>
            <person name="Katz S.S."/>
            <person name="Pillay A."/>
            <person name="Chen C.Y."/>
            <person name="Roberts S.A."/>
            <person name="Munson R.S.Jr."/>
            <person name="Spinola S.M."/>
        </authorList>
    </citation>
    <scope>NUCLEOTIDE SEQUENCE [LARGE SCALE GENOMIC DNA]</scope>
    <source>
        <strain evidence="2">CLU2</strain>
    </source>
</reference>
<evidence type="ECO:0000313" key="1">
    <source>
        <dbReference type="EMBL" id="AKO31714.1"/>
    </source>
</evidence>
<gene>
    <name evidence="1" type="ORF">RZ57_00395</name>
</gene>
<dbReference type="AlphaFoldDB" id="A0AAC8UB20"/>
<dbReference type="EMBL" id="CP011219">
    <property type="protein sequence ID" value="AKO31714.1"/>
    <property type="molecule type" value="Genomic_DNA"/>
</dbReference>
<organism evidence="1 2">
    <name type="scientific">Haemophilus ducreyi</name>
    <dbReference type="NCBI Taxonomy" id="730"/>
    <lineage>
        <taxon>Bacteria</taxon>
        <taxon>Pseudomonadati</taxon>
        <taxon>Pseudomonadota</taxon>
        <taxon>Gammaproteobacteria</taxon>
        <taxon>Pasteurellales</taxon>
        <taxon>Pasteurellaceae</taxon>
        <taxon>Haemophilus</taxon>
    </lineage>
</organism>
<sequence>MRKHKDELRLLITAEVKSKSINETVVVSKKAWGKLSFKQQMQTVREMVFDSLEQNISFEELGKEETK</sequence>
<protein>
    <submittedName>
        <fullName evidence="1">Uncharacterized protein</fullName>
    </submittedName>
</protein>
<accession>A0AAC8UB20</accession>